<dbReference type="FunFam" id="1.25.40.10:FF:000184">
    <property type="entry name" value="Pentatricopeptide repeat-containing protein, chloroplastic"/>
    <property type="match status" value="1"/>
</dbReference>
<dbReference type="InterPro" id="IPR002885">
    <property type="entry name" value="PPR_rpt"/>
</dbReference>
<protein>
    <submittedName>
        <fullName evidence="4">Pentatricopeptide repeat-containing protein At1g77170, mitochondrial-like</fullName>
    </submittedName>
</protein>
<dbReference type="RefSeq" id="XP_022749850.1">
    <property type="nucleotide sequence ID" value="XM_022894115.1"/>
</dbReference>
<proteinExistence type="predicted"/>
<dbReference type="PANTHER" id="PTHR47926">
    <property type="entry name" value="PENTATRICOPEPTIDE REPEAT-CONTAINING PROTEIN"/>
    <property type="match status" value="1"/>
</dbReference>
<dbReference type="NCBIfam" id="TIGR00756">
    <property type="entry name" value="PPR"/>
    <property type="match status" value="3"/>
</dbReference>
<feature type="repeat" description="PPR" evidence="2">
    <location>
        <begin position="332"/>
        <end position="366"/>
    </location>
</feature>
<gene>
    <name evidence="4" type="primary">LOC111299122</name>
</gene>
<organism evidence="3 4">
    <name type="scientific">Durio zibethinus</name>
    <name type="common">Durian</name>
    <dbReference type="NCBI Taxonomy" id="66656"/>
    <lineage>
        <taxon>Eukaryota</taxon>
        <taxon>Viridiplantae</taxon>
        <taxon>Streptophyta</taxon>
        <taxon>Embryophyta</taxon>
        <taxon>Tracheophyta</taxon>
        <taxon>Spermatophyta</taxon>
        <taxon>Magnoliopsida</taxon>
        <taxon>eudicotyledons</taxon>
        <taxon>Gunneridae</taxon>
        <taxon>Pentapetalae</taxon>
        <taxon>rosids</taxon>
        <taxon>malvids</taxon>
        <taxon>Malvales</taxon>
        <taxon>Malvaceae</taxon>
        <taxon>Helicteroideae</taxon>
        <taxon>Durio</taxon>
    </lineage>
</organism>
<dbReference type="Gene3D" id="1.25.40.10">
    <property type="entry name" value="Tetratricopeptide repeat domain"/>
    <property type="match status" value="3"/>
</dbReference>
<dbReference type="OrthoDB" id="622408at2759"/>
<name>A0A6P5ZBL5_DURZI</name>
<feature type="repeat" description="PPR" evidence="2">
    <location>
        <begin position="229"/>
        <end position="263"/>
    </location>
</feature>
<dbReference type="GO" id="GO:0003723">
    <property type="term" value="F:RNA binding"/>
    <property type="evidence" value="ECO:0007669"/>
    <property type="project" value="InterPro"/>
</dbReference>
<dbReference type="InterPro" id="IPR046960">
    <property type="entry name" value="PPR_At4g14850-like_plant"/>
</dbReference>
<dbReference type="Pfam" id="PF20431">
    <property type="entry name" value="E_motif"/>
    <property type="match status" value="1"/>
</dbReference>
<dbReference type="InterPro" id="IPR011990">
    <property type="entry name" value="TPR-like_helical_dom_sf"/>
</dbReference>
<evidence type="ECO:0000313" key="4">
    <source>
        <dbReference type="RefSeq" id="XP_022749850.1"/>
    </source>
</evidence>
<dbReference type="PROSITE" id="PS51375">
    <property type="entry name" value="PPR"/>
    <property type="match status" value="3"/>
</dbReference>
<keyword evidence="1" id="KW-0677">Repeat</keyword>
<dbReference type="KEGG" id="dzi:111299122"/>
<evidence type="ECO:0000256" key="1">
    <source>
        <dbReference type="ARBA" id="ARBA00022737"/>
    </source>
</evidence>
<dbReference type="PANTHER" id="PTHR47926:SF491">
    <property type="entry name" value="(WILD MALAYSIAN BANANA) HYPOTHETICAL PROTEIN"/>
    <property type="match status" value="1"/>
</dbReference>
<dbReference type="FunFam" id="1.25.40.10:FF:001814">
    <property type="entry name" value="Pentatricopeptide repeat-containing protein At1g77170, mitochondrial"/>
    <property type="match status" value="1"/>
</dbReference>
<dbReference type="Pfam" id="PF13041">
    <property type="entry name" value="PPR_2"/>
    <property type="match status" value="2"/>
</dbReference>
<accession>A0A6P5ZBL5</accession>
<dbReference type="Proteomes" id="UP000515121">
    <property type="component" value="Unplaced"/>
</dbReference>
<dbReference type="Pfam" id="PF01535">
    <property type="entry name" value="PPR"/>
    <property type="match status" value="2"/>
</dbReference>
<keyword evidence="3" id="KW-1185">Reference proteome</keyword>
<reference evidence="4" key="1">
    <citation type="submission" date="2025-08" db="UniProtKB">
        <authorList>
            <consortium name="RefSeq"/>
        </authorList>
    </citation>
    <scope>IDENTIFICATION</scope>
    <source>
        <tissue evidence="4">Fruit stalk</tissue>
    </source>
</reference>
<dbReference type="InterPro" id="IPR046848">
    <property type="entry name" value="E_motif"/>
</dbReference>
<evidence type="ECO:0000313" key="3">
    <source>
        <dbReference type="Proteomes" id="UP000515121"/>
    </source>
</evidence>
<dbReference type="GeneID" id="111299122"/>
<sequence length="514" mass="57536">MMPLTLEAPVFREQKNLKQICSPMCPAKGATGTESKSPFPSMNSRRFHLLVPRTTNPKHQTTLSCLNRNLASTTVSSVSETNPSFPYRNAEDPAKNLPNLLSNCTNILRLDQVYAHIVRTRVLAVYTAPFHWNNIIRSYTRFNAPIKSLYIYVAMSRAGLFPDCYTLPIILKATCQCFAINFGRQLHSMAIKIGLELHQFCESGFINLYAKAGEFENARKVFDENPERKLGSWNAIIGGLSQSGRAKEAINMFLELKKCGFLPDDVTMVSVTSSCGSLGDLELALQLHKCVFQAKSLEKSNILMLNSVVDMYGKCGRMDLAYLVFSRMEEKNVSSWTSMIVGYAMHGHVEKALDSFHCMREVGVRPNNVTFVGVLSACVHGGKVEEGKFYFDMMKNGYGIRPTLQHYGCMADLLGRAGLLEEARKMVEEMPMKANVVIWGCLMGACEKFGNVEMGEWVAKHLQELEPWNDGVYVVLSNIYASNGLWQEVERVRGIMKQRKLAKTPGYSLATSSD</sequence>
<feature type="repeat" description="PPR" evidence="2">
    <location>
        <begin position="301"/>
        <end position="331"/>
    </location>
</feature>
<evidence type="ECO:0000256" key="2">
    <source>
        <dbReference type="PROSITE-ProRule" id="PRU00708"/>
    </source>
</evidence>
<dbReference type="AlphaFoldDB" id="A0A6P5ZBL5"/>
<dbReference type="GO" id="GO:0009451">
    <property type="term" value="P:RNA modification"/>
    <property type="evidence" value="ECO:0007669"/>
    <property type="project" value="InterPro"/>
</dbReference>